<dbReference type="Gene3D" id="1.10.150.690">
    <property type="entry name" value="DUF2063"/>
    <property type="match status" value="1"/>
</dbReference>
<dbReference type="InterPro" id="IPR044922">
    <property type="entry name" value="DUF2063_N_sf"/>
</dbReference>
<gene>
    <name evidence="2" type="ORF">DRV85_17480</name>
</gene>
<feature type="domain" description="Putative DNA-binding" evidence="1">
    <location>
        <begin position="3"/>
        <end position="93"/>
    </location>
</feature>
<organism evidence="2 3">
    <name type="scientific">Rhodosalinus halophilus</name>
    <dbReference type="NCBI Taxonomy" id="2259333"/>
    <lineage>
        <taxon>Bacteria</taxon>
        <taxon>Pseudomonadati</taxon>
        <taxon>Pseudomonadota</taxon>
        <taxon>Alphaproteobacteria</taxon>
        <taxon>Rhodobacterales</taxon>
        <taxon>Paracoccaceae</taxon>
        <taxon>Rhodosalinus</taxon>
    </lineage>
</organism>
<sequence>MRQESFRAALLDPARPAPAGLHDGAGRPAGRRFDIYRNNVAASLVAALETGFPALRALIGGERFRGLALSFLRAHPPRDPRLALYGAELPGFLEGVAPRARFGWAPDLARLEMALREAYHAADADPVAPEALAAIAPEALEGTRLKLAPAVRRVVSRWPVAALRAHALEEGPRPEGGAQEVLVSRPGFDPLAQALPPGGAAAVAALADGATLGEAHAAGARARVDFDLGPVLAALLTGGAITGLMPQDCKETLP</sequence>
<dbReference type="OrthoDB" id="4146344at2"/>
<protein>
    <submittedName>
        <fullName evidence="2">DUF2063 domain-containing protein</fullName>
    </submittedName>
</protein>
<reference evidence="2 3" key="1">
    <citation type="submission" date="2018-07" db="EMBL/GenBank/DDBJ databases">
        <title>Rhodosalinus sp. strain E84T genomic sequence and assembly.</title>
        <authorList>
            <person name="Liu Z.-W."/>
            <person name="Lu D.-C."/>
        </authorList>
    </citation>
    <scope>NUCLEOTIDE SEQUENCE [LARGE SCALE GENOMIC DNA]</scope>
    <source>
        <strain evidence="2 3">E84</strain>
    </source>
</reference>
<evidence type="ECO:0000259" key="1">
    <source>
        <dbReference type="Pfam" id="PF09836"/>
    </source>
</evidence>
<comment type="caution">
    <text evidence="2">The sequence shown here is derived from an EMBL/GenBank/DDBJ whole genome shotgun (WGS) entry which is preliminary data.</text>
</comment>
<dbReference type="Pfam" id="PF09836">
    <property type="entry name" value="DUF2063"/>
    <property type="match status" value="1"/>
</dbReference>
<dbReference type="RefSeq" id="WP_113290760.1">
    <property type="nucleotide sequence ID" value="NZ_QNTQ01000024.1"/>
</dbReference>
<dbReference type="EMBL" id="QNTQ01000024">
    <property type="protein sequence ID" value="RBI82959.1"/>
    <property type="molecule type" value="Genomic_DNA"/>
</dbReference>
<accession>A0A365U4I9</accession>
<proteinExistence type="predicted"/>
<keyword evidence="3" id="KW-1185">Reference proteome</keyword>
<dbReference type="InterPro" id="IPR018640">
    <property type="entry name" value="DUF2063"/>
</dbReference>
<dbReference type="AlphaFoldDB" id="A0A365U4I9"/>
<evidence type="ECO:0000313" key="3">
    <source>
        <dbReference type="Proteomes" id="UP000253370"/>
    </source>
</evidence>
<evidence type="ECO:0000313" key="2">
    <source>
        <dbReference type="EMBL" id="RBI82959.1"/>
    </source>
</evidence>
<dbReference type="Proteomes" id="UP000253370">
    <property type="component" value="Unassembled WGS sequence"/>
</dbReference>
<name>A0A365U4I9_9RHOB</name>